<protein>
    <submittedName>
        <fullName evidence="2">Uncharacterized protein</fullName>
    </submittedName>
</protein>
<sequence length="127" mass="13256">MLVTVLTLNLGLARESAPLIAGGAVLFVAFFPVSRTLADRVGHTPIDERTREITRTAASRAVMLLFGAALAVFLLRSALEATGGLAGVAATAYAQARVVVVWAAVAICVSSVAHGTRAWVRRRGVEA</sequence>
<evidence type="ECO:0000313" key="3">
    <source>
        <dbReference type="Proteomes" id="UP000193587"/>
    </source>
</evidence>
<dbReference type="RefSeq" id="WP_049929954.1">
    <property type="nucleotide sequence ID" value="NZ_ATXS01000001.1"/>
</dbReference>
<feature type="transmembrane region" description="Helical" evidence="1">
    <location>
        <begin position="58"/>
        <end position="79"/>
    </location>
</feature>
<proteinExistence type="predicted"/>
<evidence type="ECO:0000256" key="1">
    <source>
        <dbReference type="SAM" id="Phobius"/>
    </source>
</evidence>
<dbReference type="STRING" id="1121945.GCA_000421805_00625"/>
<reference evidence="2 3" key="1">
    <citation type="submission" date="2017-04" db="EMBL/GenBank/DDBJ databases">
        <title>MLSA of the genus Halorubrum.</title>
        <authorList>
            <person name="De La Haba R."/>
            <person name="Sanchez-Porro C."/>
            <person name="Infante-Dominguez C."/>
            <person name="Ventosa A."/>
        </authorList>
    </citation>
    <scope>NUCLEOTIDE SEQUENCE [LARGE SCALE GENOMIC DNA]</scope>
    <source>
        <strain evidence="2 3">DSM 17463</strain>
    </source>
</reference>
<organism evidence="2 3">
    <name type="scientific">Halorubrum ezzemoulense DSM 17463</name>
    <dbReference type="NCBI Taxonomy" id="1121945"/>
    <lineage>
        <taxon>Archaea</taxon>
        <taxon>Methanobacteriati</taxon>
        <taxon>Methanobacteriota</taxon>
        <taxon>Stenosarchaea group</taxon>
        <taxon>Halobacteria</taxon>
        <taxon>Halobacteriales</taxon>
        <taxon>Haloferacaceae</taxon>
        <taxon>Halorubrum</taxon>
    </lineage>
</organism>
<feature type="transmembrane region" description="Helical" evidence="1">
    <location>
        <begin position="20"/>
        <end position="38"/>
    </location>
</feature>
<dbReference type="EMBL" id="NEDJ01000007">
    <property type="protein sequence ID" value="OSP10093.1"/>
    <property type="molecule type" value="Genomic_DNA"/>
</dbReference>
<dbReference type="AlphaFoldDB" id="A0A1X4HAE7"/>
<accession>A0A1X4HAE7</accession>
<feature type="transmembrane region" description="Helical" evidence="1">
    <location>
        <begin position="99"/>
        <end position="120"/>
    </location>
</feature>
<comment type="caution">
    <text evidence="2">The sequence shown here is derived from an EMBL/GenBank/DDBJ whole genome shotgun (WGS) entry which is preliminary data.</text>
</comment>
<keyword evidence="1" id="KW-0812">Transmembrane</keyword>
<dbReference type="eggNOG" id="ENOG502N5E0">
    <property type="taxonomic scope" value="Archaea"/>
</dbReference>
<keyword evidence="1" id="KW-0472">Membrane</keyword>
<keyword evidence="1" id="KW-1133">Transmembrane helix</keyword>
<evidence type="ECO:0000313" key="2">
    <source>
        <dbReference type="EMBL" id="OSP10093.1"/>
    </source>
</evidence>
<dbReference type="Proteomes" id="UP000193587">
    <property type="component" value="Unassembled WGS sequence"/>
</dbReference>
<gene>
    <name evidence="2" type="ORF">B9H04_03830</name>
</gene>
<name>A0A1X4HAE7_HALEZ</name>